<feature type="transmembrane region" description="Helical" evidence="2">
    <location>
        <begin position="92"/>
        <end position="113"/>
    </location>
</feature>
<evidence type="ECO:0000256" key="1">
    <source>
        <dbReference type="SAM" id="MobiDB-lite"/>
    </source>
</evidence>
<sequence>MRSMSSPSAVSIRIGVLPAARRRRQMLKPSSPGSMASSTMRSAPRRSSSRFISPPEMATDAWKPLSVISSTSICAMSASSSTMTMCGAAERSVNVLAGMAAMSGLWFVGWGYYARPGTYYQTTPPSVIFCYVAPPDTGGGPRRLPRNKSKHFKILKNIRRP</sequence>
<gene>
    <name evidence="3" type="ORF">KL86PLE_100045</name>
</gene>
<evidence type="ECO:0000256" key="2">
    <source>
        <dbReference type="SAM" id="Phobius"/>
    </source>
</evidence>
<name>A0A212L0X9_9HYPH</name>
<feature type="region of interest" description="Disordered" evidence="1">
    <location>
        <begin position="23"/>
        <end position="53"/>
    </location>
</feature>
<keyword evidence="2" id="KW-0812">Transmembrane</keyword>
<accession>A0A212L0X9</accession>
<dbReference type="EMBL" id="FMJD01000002">
    <property type="protein sequence ID" value="SCM71180.1"/>
    <property type="molecule type" value="Genomic_DNA"/>
</dbReference>
<evidence type="ECO:0000313" key="3">
    <source>
        <dbReference type="EMBL" id="SCM71180.1"/>
    </source>
</evidence>
<protein>
    <submittedName>
        <fullName evidence="3">Uncharacterized protein</fullName>
    </submittedName>
</protein>
<organism evidence="3">
    <name type="scientific">uncultured Pleomorphomonas sp</name>
    <dbReference type="NCBI Taxonomy" id="442121"/>
    <lineage>
        <taxon>Bacteria</taxon>
        <taxon>Pseudomonadati</taxon>
        <taxon>Pseudomonadota</taxon>
        <taxon>Alphaproteobacteria</taxon>
        <taxon>Hyphomicrobiales</taxon>
        <taxon>Pleomorphomonadaceae</taxon>
        <taxon>Pleomorphomonas</taxon>
        <taxon>environmental samples</taxon>
    </lineage>
</organism>
<keyword evidence="2" id="KW-0472">Membrane</keyword>
<keyword evidence="2" id="KW-1133">Transmembrane helix</keyword>
<reference evidence="3" key="1">
    <citation type="submission" date="2016-08" db="EMBL/GenBank/DDBJ databases">
        <authorList>
            <person name="Seilhamer J.J."/>
        </authorList>
    </citation>
    <scope>NUCLEOTIDE SEQUENCE</scope>
    <source>
        <strain evidence="3">86</strain>
    </source>
</reference>
<dbReference type="AlphaFoldDB" id="A0A212L0X9"/>
<proteinExistence type="predicted"/>